<dbReference type="GO" id="GO:0005829">
    <property type="term" value="C:cytosol"/>
    <property type="evidence" value="ECO:0007669"/>
    <property type="project" value="TreeGrafter"/>
</dbReference>
<evidence type="ECO:0000259" key="1">
    <source>
        <dbReference type="Pfam" id="PF13538"/>
    </source>
</evidence>
<dbReference type="EMBL" id="QWVT01000029">
    <property type="protein sequence ID" value="RID83268.1"/>
    <property type="molecule type" value="Genomic_DNA"/>
</dbReference>
<dbReference type="PANTHER" id="PTHR11070:SF50">
    <property type="entry name" value="SUPERFAMILY I DNA AND RNA HELICASE"/>
    <property type="match status" value="1"/>
</dbReference>
<dbReference type="GO" id="GO:0005524">
    <property type="term" value="F:ATP binding"/>
    <property type="evidence" value="ECO:0007669"/>
    <property type="project" value="InterPro"/>
</dbReference>
<organism evidence="2 3">
    <name type="scientific">Mesobacillus zeae</name>
    <dbReference type="NCBI Taxonomy" id="1917180"/>
    <lineage>
        <taxon>Bacteria</taxon>
        <taxon>Bacillati</taxon>
        <taxon>Bacillota</taxon>
        <taxon>Bacilli</taxon>
        <taxon>Bacillales</taxon>
        <taxon>Bacillaceae</taxon>
        <taxon>Mesobacillus</taxon>
    </lineage>
</organism>
<evidence type="ECO:0000313" key="2">
    <source>
        <dbReference type="EMBL" id="RID83268.1"/>
    </source>
</evidence>
<dbReference type="InterPro" id="IPR027417">
    <property type="entry name" value="P-loop_NTPase"/>
</dbReference>
<dbReference type="Pfam" id="PF13245">
    <property type="entry name" value="AAA_19"/>
    <property type="match status" value="1"/>
</dbReference>
<dbReference type="GO" id="GO:0043138">
    <property type="term" value="F:3'-5' DNA helicase activity"/>
    <property type="evidence" value="ECO:0007669"/>
    <property type="project" value="TreeGrafter"/>
</dbReference>
<proteinExistence type="predicted"/>
<gene>
    <name evidence="2" type="ORF">D1970_17315</name>
</gene>
<dbReference type="Pfam" id="PF13538">
    <property type="entry name" value="UvrD_C_2"/>
    <property type="match status" value="1"/>
</dbReference>
<dbReference type="InterPro" id="IPR027785">
    <property type="entry name" value="UvrD-like_helicase_C"/>
</dbReference>
<dbReference type="InterPro" id="IPR000212">
    <property type="entry name" value="DNA_helicase_UvrD/REP"/>
</dbReference>
<reference evidence="2 3" key="1">
    <citation type="submission" date="2018-08" db="EMBL/GenBank/DDBJ databases">
        <title>Bacillus jemisoniae sp. nov., Bacillus chryseoplanitiae sp. nov., Bacillus resnikiae sp. nov., and Bacillus frankliniae sp. nov., isolated from Viking spacecraft and associated surfaces.</title>
        <authorList>
            <person name="Seuylemezian A."/>
            <person name="Vaishampayan P."/>
        </authorList>
    </citation>
    <scope>NUCLEOTIDE SEQUENCE [LARGE SCALE GENOMIC DNA]</scope>
    <source>
        <strain evidence="2 3">JJ-247</strain>
    </source>
</reference>
<dbReference type="SUPFAM" id="SSF52540">
    <property type="entry name" value="P-loop containing nucleoside triphosphate hydrolases"/>
    <property type="match status" value="1"/>
</dbReference>
<accession>A0A398B320</accession>
<dbReference type="AlphaFoldDB" id="A0A398B320"/>
<dbReference type="RefSeq" id="WP_119114113.1">
    <property type="nucleotide sequence ID" value="NZ_JABUHL010000001.1"/>
</dbReference>
<name>A0A398B320_9BACI</name>
<dbReference type="GO" id="GO:0003677">
    <property type="term" value="F:DNA binding"/>
    <property type="evidence" value="ECO:0007669"/>
    <property type="project" value="InterPro"/>
</dbReference>
<dbReference type="GO" id="GO:0033202">
    <property type="term" value="C:DNA helicase complex"/>
    <property type="evidence" value="ECO:0007669"/>
    <property type="project" value="TreeGrafter"/>
</dbReference>
<dbReference type="GO" id="GO:0000725">
    <property type="term" value="P:recombinational repair"/>
    <property type="evidence" value="ECO:0007669"/>
    <property type="project" value="TreeGrafter"/>
</dbReference>
<protein>
    <recommendedName>
        <fullName evidence="1">UvrD-like helicase C-terminal domain-containing protein</fullName>
    </recommendedName>
</protein>
<dbReference type="Gene3D" id="3.40.50.300">
    <property type="entry name" value="P-loop containing nucleotide triphosphate hydrolases"/>
    <property type="match status" value="2"/>
</dbReference>
<comment type="caution">
    <text evidence="2">The sequence shown here is derived from an EMBL/GenBank/DDBJ whole genome shotgun (WGS) entry which is preliminary data.</text>
</comment>
<dbReference type="PANTHER" id="PTHR11070">
    <property type="entry name" value="UVRD / RECB / PCRA DNA HELICASE FAMILY MEMBER"/>
    <property type="match status" value="1"/>
</dbReference>
<keyword evidence="3" id="KW-1185">Reference proteome</keyword>
<evidence type="ECO:0000313" key="3">
    <source>
        <dbReference type="Proteomes" id="UP000265816"/>
    </source>
</evidence>
<dbReference type="Proteomes" id="UP000265816">
    <property type="component" value="Unassembled WGS sequence"/>
</dbReference>
<sequence length="679" mass="79664">MSQLSSFFYKNLEKSTPKLDSFINEIFKYAVNNQFQIYIMDRPLMEKETDYDTDRFILILSPFHAVTIVSLDNSKDTDEFEEIVDYLIEDIGYLGKKFKYNDVIGRPNKWRKYLKKFNFEELGLLDSEEKIYSFFKEIEYTDSEEKRKVDLIISLITGSINDISKIGNEVPETLLEKIRKKIVLFDGDQTRFIYEELSQDIVKIQGLAGTGKTELLLHRLKELYTENETNRIAFTCHNIALANKLKSRVPEFFDFMKVEEQIKWNERLWVFHGWGSQRNLNNLGLYSLICSIYKLPFFNASEGSFQSACKKSLAHLLKLEENDVEIKPYFDYILVDEAQDFPEEFIQLCQKATSKTLYLAGDIFQDIFDMQKLASEPDFSLNKVYRTHPKNLMFSHAVGMGLFEQPTITWLEENGWDACGYITEFEGRNYKLTREAILRFQELEMEGLDYTKIIKIPQSEIMNGIISTIYGIKAKHPDVRPEDIAVIFTKERLSRHDYEFVTYLEANLFSEFGWNSSVTYKDKKVEKDKIIISNKNNIKGLEFPFVICVVNHKITRNFAERNTLYMALTRSFLTSYLIIQEEYNEEILTNFTNGLDIIKRENAIYTLEPTSEEKAHQKRRLNDIKQPKKSQYEILYEIFTNLNLDYVDQSRIQSAIGALNVQTTDYRALEKLVLSMLEV</sequence>
<feature type="domain" description="UvrD-like helicase C-terminal" evidence="1">
    <location>
        <begin position="532"/>
        <end position="578"/>
    </location>
</feature>
<dbReference type="OrthoDB" id="7066673at2"/>